<dbReference type="CDD" id="cd07770">
    <property type="entry name" value="ASKHA_NBD_FGGY_GntK"/>
    <property type="match status" value="1"/>
</dbReference>
<feature type="domain" description="Carbohydrate kinase FGGY C-terminal" evidence="6">
    <location>
        <begin position="255"/>
        <end position="437"/>
    </location>
</feature>
<dbReference type="PANTHER" id="PTHR43095:SF2">
    <property type="entry name" value="GLUCONOKINASE"/>
    <property type="match status" value="1"/>
</dbReference>
<dbReference type="InterPro" id="IPR043129">
    <property type="entry name" value="ATPase_NBD"/>
</dbReference>
<evidence type="ECO:0000259" key="6">
    <source>
        <dbReference type="Pfam" id="PF02782"/>
    </source>
</evidence>
<dbReference type="SUPFAM" id="SSF53067">
    <property type="entry name" value="Actin-like ATPase domain"/>
    <property type="match status" value="2"/>
</dbReference>
<protein>
    <submittedName>
        <fullName evidence="7">Gluconokinase</fullName>
    </submittedName>
</protein>
<evidence type="ECO:0000256" key="1">
    <source>
        <dbReference type="ARBA" id="ARBA00009156"/>
    </source>
</evidence>
<keyword evidence="8" id="KW-1185">Reference proteome</keyword>
<dbReference type="Pfam" id="PF02782">
    <property type="entry name" value="FGGY_C"/>
    <property type="match status" value="1"/>
</dbReference>
<sequence>MHYRIGVDIGTTSTKAVLFDDKNRIQAIANEGYPTLRPAPDKSEQNPRQILEAVKKAIKQLTAQLPKGDYVSFLSFSSAMHALMAVDETGEPLTNMWLWSDNRAHKKIDSLKKEENWLSYYLKTGTPVHAMSPFAKLLWMKEETNLLEIAHKLIGIKEYLFYNFTGHYAIDYSIASATGLFNIHNLTWDTEILAQLKLNPCKLSEPVDVTTSFSFKSEQLSEELGLSSDTKLIIGASDGCLANLGTGANAIGEVALTIGTSGALRMTLEKPYLDPEGRTFCYYLAPGKWVVGGAVNNGGNVVEWLNTLLFEQEKRVYEELPTALCKTEIGAAGLLFIPYINGERAPIWDGSARGTFYGLSAFHTKHHLMRAALEGILYNLKEVLSILEGIGGKTRAVKASGGFLASEDWAQLTADILGYPLMISDSPESSSLGAVLLVEASALEVETGSVIESNLVNHENYLTVYKKYLHFRDALHLLEHQYKALA</sequence>
<dbReference type="GO" id="GO:0016773">
    <property type="term" value="F:phosphotransferase activity, alcohol group as acceptor"/>
    <property type="evidence" value="ECO:0007669"/>
    <property type="project" value="InterPro"/>
</dbReference>
<dbReference type="GO" id="GO:0005975">
    <property type="term" value="P:carbohydrate metabolic process"/>
    <property type="evidence" value="ECO:0007669"/>
    <property type="project" value="InterPro"/>
</dbReference>
<evidence type="ECO:0000256" key="4">
    <source>
        <dbReference type="RuleBase" id="RU003733"/>
    </source>
</evidence>
<dbReference type="EMBL" id="CP049889">
    <property type="protein sequence ID" value="QIK50863.1"/>
    <property type="molecule type" value="Genomic_DNA"/>
</dbReference>
<keyword evidence="2 4" id="KW-0808">Transferase</keyword>
<dbReference type="PIRSF" id="PIRSF000538">
    <property type="entry name" value="GlpK"/>
    <property type="match status" value="1"/>
</dbReference>
<proteinExistence type="inferred from homology"/>
<dbReference type="GeneID" id="94551959"/>
<evidence type="ECO:0000313" key="7">
    <source>
        <dbReference type="EMBL" id="QIK50863.1"/>
    </source>
</evidence>
<name>A0A6G7WF42_9LACT</name>
<gene>
    <name evidence="7" type="ORF">G7058_01635</name>
</gene>
<dbReference type="Proteomes" id="UP000501830">
    <property type="component" value="Chromosome"/>
</dbReference>
<dbReference type="InterPro" id="IPR018483">
    <property type="entry name" value="Carb_kinase_FGGY_CS"/>
</dbReference>
<evidence type="ECO:0000256" key="3">
    <source>
        <dbReference type="ARBA" id="ARBA00022777"/>
    </source>
</evidence>
<dbReference type="Pfam" id="PF00370">
    <property type="entry name" value="FGGY_N"/>
    <property type="match status" value="1"/>
</dbReference>
<dbReference type="KEGG" id="jpo:G7058_01635"/>
<evidence type="ECO:0000256" key="2">
    <source>
        <dbReference type="ARBA" id="ARBA00022679"/>
    </source>
</evidence>
<accession>A0A6G7WF42</accession>
<dbReference type="InterPro" id="IPR050406">
    <property type="entry name" value="FGGY_Carb_Kinase"/>
</dbReference>
<dbReference type="InterPro" id="IPR000577">
    <property type="entry name" value="Carb_kinase_FGGY"/>
</dbReference>
<dbReference type="InterPro" id="IPR018485">
    <property type="entry name" value="FGGY_C"/>
</dbReference>
<dbReference type="AlphaFoldDB" id="A0A6G7WF42"/>
<evidence type="ECO:0000313" key="8">
    <source>
        <dbReference type="Proteomes" id="UP000501830"/>
    </source>
</evidence>
<dbReference type="InterPro" id="IPR018484">
    <property type="entry name" value="FGGY_N"/>
</dbReference>
<comment type="similarity">
    <text evidence="1 4">Belongs to the FGGY kinase family.</text>
</comment>
<dbReference type="PANTHER" id="PTHR43095">
    <property type="entry name" value="SUGAR KINASE"/>
    <property type="match status" value="1"/>
</dbReference>
<feature type="domain" description="Carbohydrate kinase FGGY N-terminal" evidence="5">
    <location>
        <begin position="3"/>
        <end position="245"/>
    </location>
</feature>
<organism evidence="7 8">
    <name type="scientific">Jeotgalibaca porci</name>
    <dbReference type="NCBI Taxonomy" id="1868793"/>
    <lineage>
        <taxon>Bacteria</taxon>
        <taxon>Bacillati</taxon>
        <taxon>Bacillota</taxon>
        <taxon>Bacilli</taxon>
        <taxon>Lactobacillales</taxon>
        <taxon>Carnobacteriaceae</taxon>
        <taxon>Jeotgalibaca</taxon>
    </lineage>
</organism>
<dbReference type="RefSeq" id="WP_166061904.1">
    <property type="nucleotide sequence ID" value="NZ_CP049889.1"/>
</dbReference>
<dbReference type="Gene3D" id="3.30.420.40">
    <property type="match status" value="2"/>
</dbReference>
<evidence type="ECO:0000259" key="5">
    <source>
        <dbReference type="Pfam" id="PF00370"/>
    </source>
</evidence>
<keyword evidence="3 4" id="KW-0418">Kinase</keyword>
<reference evidence="7 8" key="1">
    <citation type="journal article" date="2017" name="Int. J. Syst. Evol. Microbiol.">
        <title>Jeotgalibaca porci sp. nov. and Jeotgalibaca arthritidis sp. nov., isolated from pigs, and emended description of the genus Jeotgalibaca.</title>
        <authorList>
            <person name="Zamora L."/>
            <person name="Perez-Sancho M."/>
            <person name="Dominguez L."/>
            <person name="Fernandez-Garayzabal J.F."/>
            <person name="Vela A.I."/>
        </authorList>
    </citation>
    <scope>NUCLEOTIDE SEQUENCE [LARGE SCALE GENOMIC DNA]</scope>
    <source>
        <strain evidence="7 8">CCUG 69148</strain>
    </source>
</reference>
<dbReference type="PROSITE" id="PS00445">
    <property type="entry name" value="FGGY_KINASES_2"/>
    <property type="match status" value="1"/>
</dbReference>
<dbReference type="GO" id="GO:0016301">
    <property type="term" value="F:kinase activity"/>
    <property type="evidence" value="ECO:0007669"/>
    <property type="project" value="UniProtKB-KW"/>
</dbReference>